<dbReference type="RefSeq" id="WP_306061647.1">
    <property type="nucleotide sequence ID" value="NZ_CP120998.1"/>
</dbReference>
<accession>A0ABY9HX23</accession>
<proteinExistence type="predicted"/>
<geneLocation type="plasmid" evidence="1 2">
    <name>unnamed1</name>
</geneLocation>
<organism evidence="1 2">
    <name type="scientific">Streptomyces castrisilvae</name>
    <dbReference type="NCBI Taxonomy" id="3033811"/>
    <lineage>
        <taxon>Bacteria</taxon>
        <taxon>Bacillati</taxon>
        <taxon>Actinomycetota</taxon>
        <taxon>Actinomycetes</taxon>
        <taxon>Kitasatosporales</taxon>
        <taxon>Streptomycetaceae</taxon>
        <taxon>Streptomyces</taxon>
    </lineage>
</organism>
<name>A0ABY9HX23_9ACTN</name>
<dbReference type="Proteomes" id="UP001239522">
    <property type="component" value="Plasmid unnamed1"/>
</dbReference>
<keyword evidence="2" id="KW-1185">Reference proteome</keyword>
<evidence type="ECO:0000313" key="1">
    <source>
        <dbReference type="EMBL" id="WLQ38533.1"/>
    </source>
</evidence>
<evidence type="ECO:0000313" key="2">
    <source>
        <dbReference type="Proteomes" id="UP001239522"/>
    </source>
</evidence>
<reference evidence="1 2" key="1">
    <citation type="submission" date="2023-03" db="EMBL/GenBank/DDBJ databases">
        <title>Isolation and description of six Streptomyces strains from soil environments, able to metabolize different microbial glucans.</title>
        <authorList>
            <person name="Widen T."/>
            <person name="Larsbrink J."/>
        </authorList>
    </citation>
    <scope>NUCLEOTIDE SEQUENCE [LARGE SCALE GENOMIC DNA]</scope>
    <source>
        <strain evidence="1 2">Mut1</strain>
        <plasmid evidence="1 2">unnamed1</plasmid>
    </source>
</reference>
<gene>
    <name evidence="1" type="ORF">P8A18_34010</name>
</gene>
<sequence>MRDVKEVYRDSEEELAVLSGGPVERVSGTQPVGLRLDDRMLTLRSQVTDLLCSWAGLVVSERGLPPVPGTEVPTLLRFLAGHVRWLAEHPAAQDLDAELTALLESARSLLGPRSYEVSLGLCCHSGCTARLHATLSGTRDSVYSQVACDAGHTVPPREWLLLSGRTRQDTDRTGGAA</sequence>
<dbReference type="EMBL" id="CP120998">
    <property type="protein sequence ID" value="WLQ38533.1"/>
    <property type="molecule type" value="Genomic_DNA"/>
</dbReference>
<keyword evidence="1" id="KW-0614">Plasmid</keyword>
<protein>
    <submittedName>
        <fullName evidence="1">OvmZ protein</fullName>
    </submittedName>
</protein>